<dbReference type="eggNOG" id="KOG3153">
    <property type="taxonomic scope" value="Eukaryota"/>
</dbReference>
<dbReference type="Gene3D" id="3.40.50.10240">
    <property type="entry name" value="Thiamin pyrophosphokinase, catalytic domain"/>
    <property type="match status" value="1"/>
</dbReference>
<accession>B9WHU0</accession>
<evidence type="ECO:0000256" key="4">
    <source>
        <dbReference type="ARBA" id="ARBA00022741"/>
    </source>
</evidence>
<evidence type="ECO:0000256" key="1">
    <source>
        <dbReference type="ARBA" id="ARBA00005078"/>
    </source>
</evidence>
<evidence type="ECO:0000313" key="9">
    <source>
        <dbReference type="CGD" id="CAL0000171891"/>
    </source>
</evidence>
<proteinExistence type="inferred from homology"/>
<dbReference type="Gene3D" id="2.60.120.320">
    <property type="entry name" value="Thiamin pyrophosphokinase, thiamin-binding domain"/>
    <property type="match status" value="1"/>
</dbReference>
<dbReference type="CDD" id="cd07995">
    <property type="entry name" value="TPK"/>
    <property type="match status" value="1"/>
</dbReference>
<dbReference type="PANTHER" id="PTHR13622:SF8">
    <property type="entry name" value="THIAMIN PYROPHOSPHOKINASE 1"/>
    <property type="match status" value="1"/>
</dbReference>
<dbReference type="SMART" id="SM00983">
    <property type="entry name" value="TPK_B1_binding"/>
    <property type="match status" value="1"/>
</dbReference>
<dbReference type="PANTHER" id="PTHR13622">
    <property type="entry name" value="THIAMIN PYROPHOSPHOKINASE"/>
    <property type="match status" value="1"/>
</dbReference>
<dbReference type="CGD" id="CAL0000171891">
    <property type="gene designation" value="Cd36_53570"/>
</dbReference>
<evidence type="ECO:0000256" key="6">
    <source>
        <dbReference type="ARBA" id="ARBA00022840"/>
    </source>
</evidence>
<evidence type="ECO:0000256" key="5">
    <source>
        <dbReference type="ARBA" id="ARBA00022777"/>
    </source>
</evidence>
<evidence type="ECO:0000256" key="2">
    <source>
        <dbReference type="ARBA" id="ARBA00006785"/>
    </source>
</evidence>
<evidence type="ECO:0000256" key="7">
    <source>
        <dbReference type="PIRNR" id="PIRNR031057"/>
    </source>
</evidence>
<keyword evidence="11" id="KW-1185">Reference proteome</keyword>
<dbReference type="InterPro" id="IPR036371">
    <property type="entry name" value="TPK_B1-bd_sf"/>
</dbReference>
<dbReference type="GeneID" id="8048242"/>
<feature type="domain" description="Thiamin pyrophosphokinase thiamin-binding" evidence="8">
    <location>
        <begin position="246"/>
        <end position="323"/>
    </location>
</feature>
<dbReference type="VEuPathDB" id="FungiDB:CD36_53570"/>
<dbReference type="SUPFAM" id="SSF63999">
    <property type="entry name" value="Thiamin pyrophosphokinase, catalytic domain"/>
    <property type="match status" value="1"/>
</dbReference>
<dbReference type="Pfam" id="PF04263">
    <property type="entry name" value="TPK_catalytic"/>
    <property type="match status" value="1"/>
</dbReference>
<keyword evidence="4 7" id="KW-0547">Nucleotide-binding</keyword>
<dbReference type="GO" id="GO:0030975">
    <property type="term" value="F:thiamine binding"/>
    <property type="evidence" value="ECO:0007669"/>
    <property type="project" value="UniProtKB-UniRule"/>
</dbReference>
<comment type="pathway">
    <text evidence="1 7">Cofactor biosynthesis; thiamine diphosphate biosynthesis; thiamine diphosphate from thiamine: step 1/1.</text>
</comment>
<dbReference type="PIRSF" id="PIRSF031057">
    <property type="entry name" value="Thiamin_pyrophosphokinase"/>
    <property type="match status" value="1"/>
</dbReference>
<dbReference type="EC" id="2.7.6.2" evidence="7"/>
<comment type="similarity">
    <text evidence="2 7">Belongs to the thiamine pyrophosphokinase family.</text>
</comment>
<dbReference type="InterPro" id="IPR016966">
    <property type="entry name" value="Thiamin_pyrophosphokinase_euk"/>
</dbReference>
<dbReference type="EMBL" id="FM992692">
    <property type="protein sequence ID" value="CAX41734.1"/>
    <property type="molecule type" value="Genomic_DNA"/>
</dbReference>
<evidence type="ECO:0000259" key="8">
    <source>
        <dbReference type="SMART" id="SM00983"/>
    </source>
</evidence>
<keyword evidence="6 7" id="KW-0067">ATP-binding</keyword>
<dbReference type="UniPathway" id="UPA00060">
    <property type="reaction ID" value="UER00597"/>
</dbReference>
<organism evidence="10 11">
    <name type="scientific">Candida dubliniensis (strain CD36 / ATCC MYA-646 / CBS 7987 / NCPF 3949 / NRRL Y-17841)</name>
    <name type="common">Yeast</name>
    <dbReference type="NCBI Taxonomy" id="573826"/>
    <lineage>
        <taxon>Eukaryota</taxon>
        <taxon>Fungi</taxon>
        <taxon>Dikarya</taxon>
        <taxon>Ascomycota</taxon>
        <taxon>Saccharomycotina</taxon>
        <taxon>Pichiomycetes</taxon>
        <taxon>Debaryomycetaceae</taxon>
        <taxon>Candida/Lodderomyces clade</taxon>
        <taxon>Candida</taxon>
    </lineage>
</organism>
<dbReference type="InterPro" id="IPR036759">
    <property type="entry name" value="TPK_catalytic_sf"/>
</dbReference>
<sequence length="329" mass="37264">MGTMSQESALIEQVIEQPDSLVISPPSDLSSYNHIQPFVYLEGDNDNDSKTTTSQTNHNVLLILNQKITIDLISLWNKCEIIVCADGGADSLYEYFSNNNNNHHHPNLQRSDYIPDYIVGDFDSISPDVKAYYQSHGSKTIRQSSEYYNDFTKSIHCIQLHYQLNHENGNWFESVNNVDGLAKLWDSLDHTNRGIDITIYVLNAIGGRFDQTVQSINQLYIMNKIYPTVTVFFITVNDIIFLLKKGVNYVSFTNRLTFHKDDGLPPTCGLLPLSNSTPIVLTSYGLKYDMRNWKTEMSGKVSSSNRISGETGFIVECSDDIVMNIEIDV</sequence>
<dbReference type="Proteomes" id="UP000002605">
    <property type="component" value="Chromosome 5"/>
</dbReference>
<dbReference type="SUPFAM" id="SSF63862">
    <property type="entry name" value="Thiamin pyrophosphokinase, substrate-binding domain"/>
    <property type="match status" value="1"/>
</dbReference>
<protein>
    <recommendedName>
        <fullName evidence="7">Thiamine pyrophosphokinase</fullName>
        <ecNumber evidence="7">2.7.6.2</ecNumber>
    </recommendedName>
</protein>
<dbReference type="GO" id="GO:0016301">
    <property type="term" value="F:kinase activity"/>
    <property type="evidence" value="ECO:0007669"/>
    <property type="project" value="UniProtKB-UniRule"/>
</dbReference>
<gene>
    <name evidence="9" type="ordered locus">Cd36_53570</name>
    <name evidence="10" type="ORF">CD36_53570</name>
</gene>
<dbReference type="NCBIfam" id="TIGR01378">
    <property type="entry name" value="thi_PPkinase"/>
    <property type="match status" value="1"/>
</dbReference>
<keyword evidence="3 7" id="KW-0808">Transferase</keyword>
<name>B9WHU0_CANDC</name>
<dbReference type="KEGG" id="cdu:CD36_53570"/>
<dbReference type="RefSeq" id="XP_002420652.1">
    <property type="nucleotide sequence ID" value="XM_002420607.1"/>
</dbReference>
<evidence type="ECO:0000313" key="11">
    <source>
        <dbReference type="Proteomes" id="UP000002605"/>
    </source>
</evidence>
<dbReference type="InterPro" id="IPR007371">
    <property type="entry name" value="TPK_catalytic"/>
</dbReference>
<dbReference type="GO" id="GO:0006772">
    <property type="term" value="P:thiamine metabolic process"/>
    <property type="evidence" value="ECO:0007669"/>
    <property type="project" value="InterPro"/>
</dbReference>
<evidence type="ECO:0000256" key="3">
    <source>
        <dbReference type="ARBA" id="ARBA00022679"/>
    </source>
</evidence>
<dbReference type="InterPro" id="IPR006282">
    <property type="entry name" value="Thi_PPkinase"/>
</dbReference>
<dbReference type="GO" id="GO:0005524">
    <property type="term" value="F:ATP binding"/>
    <property type="evidence" value="ECO:0007669"/>
    <property type="project" value="UniProtKB-UniRule"/>
</dbReference>
<dbReference type="HOGENOM" id="CLU_044237_0_0_1"/>
<dbReference type="AlphaFoldDB" id="B9WHU0"/>
<reference evidence="10 11" key="1">
    <citation type="journal article" date="2009" name="Genome Res.">
        <title>Comparative genomics of the fungal pathogens Candida dubliniensis and Candida albicans.</title>
        <authorList>
            <person name="Jackson A.P."/>
            <person name="Gamble J.A."/>
            <person name="Yeomans T."/>
            <person name="Moran G.P."/>
            <person name="Saunders D."/>
            <person name="Harris D."/>
            <person name="Aslett M."/>
            <person name="Barrell J.F."/>
            <person name="Butler G."/>
            <person name="Citiulo F."/>
            <person name="Coleman D.C."/>
            <person name="de Groot P.W.J."/>
            <person name="Goodwin T.J."/>
            <person name="Quail M.A."/>
            <person name="McQuillan J."/>
            <person name="Munro C.A."/>
            <person name="Pain A."/>
            <person name="Poulter R.T."/>
            <person name="Rajandream M.A."/>
            <person name="Renauld H."/>
            <person name="Spiering M.J."/>
            <person name="Tivey A."/>
            <person name="Gow N.A.R."/>
            <person name="Barrell B."/>
            <person name="Sullivan D.J."/>
            <person name="Berriman M."/>
        </authorList>
    </citation>
    <scope>NUCLEOTIDE SEQUENCE [LARGE SCALE GENOMIC DNA]</scope>
    <source>
        <strain evidence="11">CD36 / ATCC MYA-646 / CBS 7987 / NCPF 3949 / NRRL Y-17841</strain>
    </source>
</reference>
<dbReference type="GO" id="GO:0009229">
    <property type="term" value="P:thiamine diphosphate biosynthetic process"/>
    <property type="evidence" value="ECO:0007669"/>
    <property type="project" value="UniProtKB-UniRule"/>
</dbReference>
<dbReference type="InterPro" id="IPR007373">
    <property type="entry name" value="Thiamin_PyroPKinase_B1-bd"/>
</dbReference>
<comment type="catalytic activity">
    <reaction evidence="7">
        <text>thiamine + ATP = thiamine diphosphate + AMP + H(+)</text>
        <dbReference type="Rhea" id="RHEA:11576"/>
        <dbReference type="ChEBI" id="CHEBI:15378"/>
        <dbReference type="ChEBI" id="CHEBI:18385"/>
        <dbReference type="ChEBI" id="CHEBI:30616"/>
        <dbReference type="ChEBI" id="CHEBI:58937"/>
        <dbReference type="ChEBI" id="CHEBI:456215"/>
    </reaction>
</comment>
<evidence type="ECO:0000313" key="10">
    <source>
        <dbReference type="EMBL" id="CAX41734.1"/>
    </source>
</evidence>
<dbReference type="Pfam" id="PF04265">
    <property type="entry name" value="TPK_B1_binding"/>
    <property type="match status" value="1"/>
</dbReference>
<keyword evidence="5 7" id="KW-0418">Kinase</keyword>
<dbReference type="OrthoDB" id="25149at2759"/>
<dbReference type="GO" id="GO:0004788">
    <property type="term" value="F:thiamine diphosphokinase activity"/>
    <property type="evidence" value="ECO:0007669"/>
    <property type="project" value="UniProtKB-UniRule"/>
</dbReference>